<dbReference type="Gene3D" id="3.40.20.10">
    <property type="entry name" value="Severin"/>
    <property type="match status" value="3"/>
</dbReference>
<evidence type="ECO:0008006" key="3">
    <source>
        <dbReference type="Google" id="ProtNLM"/>
    </source>
</evidence>
<reference evidence="1 2" key="1">
    <citation type="submission" date="2018-04" db="EMBL/GenBank/DDBJ databases">
        <title>The genome of golden apple snail Pomacea canaliculata provides insight into stress tolerance and invasive adaptation.</title>
        <authorList>
            <person name="Liu C."/>
            <person name="Liu B."/>
            <person name="Ren Y."/>
            <person name="Zhang Y."/>
            <person name="Wang H."/>
            <person name="Li S."/>
            <person name="Jiang F."/>
            <person name="Yin L."/>
            <person name="Zhang G."/>
            <person name="Qian W."/>
            <person name="Fan W."/>
        </authorList>
    </citation>
    <scope>NUCLEOTIDE SEQUENCE [LARGE SCALE GENOMIC DNA]</scope>
    <source>
        <strain evidence="1">SZHN2017</strain>
        <tissue evidence="1">Muscle</tissue>
    </source>
</reference>
<evidence type="ECO:0000313" key="2">
    <source>
        <dbReference type="Proteomes" id="UP000245119"/>
    </source>
</evidence>
<dbReference type="InterPro" id="IPR029006">
    <property type="entry name" value="ADF-H/Gelsolin-like_dom_sf"/>
</dbReference>
<comment type="caution">
    <text evidence="1">The sequence shown here is derived from an EMBL/GenBank/DDBJ whole genome shotgun (WGS) entry which is preliminary data.</text>
</comment>
<dbReference type="InterPro" id="IPR007122">
    <property type="entry name" value="Villin/Gelsolin"/>
</dbReference>
<dbReference type="GO" id="GO:0015629">
    <property type="term" value="C:actin cytoskeleton"/>
    <property type="evidence" value="ECO:0007669"/>
    <property type="project" value="TreeGrafter"/>
</dbReference>
<dbReference type="EMBL" id="PZQS01000013">
    <property type="protein sequence ID" value="PVD19567.1"/>
    <property type="molecule type" value="Genomic_DNA"/>
</dbReference>
<dbReference type="GO" id="GO:0005737">
    <property type="term" value="C:cytoplasm"/>
    <property type="evidence" value="ECO:0007669"/>
    <property type="project" value="TreeGrafter"/>
</dbReference>
<dbReference type="GO" id="GO:0008154">
    <property type="term" value="P:actin polymerization or depolymerization"/>
    <property type="evidence" value="ECO:0007669"/>
    <property type="project" value="TreeGrafter"/>
</dbReference>
<dbReference type="Proteomes" id="UP000245119">
    <property type="component" value="Linkage Group LG13"/>
</dbReference>
<dbReference type="SUPFAM" id="SSF55753">
    <property type="entry name" value="Actin depolymerizing proteins"/>
    <property type="match status" value="5"/>
</dbReference>
<accession>A0A2T7NEG9</accession>
<dbReference type="AlphaFoldDB" id="A0A2T7NEG9"/>
<dbReference type="GO" id="GO:0051015">
    <property type="term" value="F:actin filament binding"/>
    <property type="evidence" value="ECO:0007669"/>
    <property type="project" value="InterPro"/>
</dbReference>
<organism evidence="1 2">
    <name type="scientific">Pomacea canaliculata</name>
    <name type="common">Golden apple snail</name>
    <dbReference type="NCBI Taxonomy" id="400727"/>
    <lineage>
        <taxon>Eukaryota</taxon>
        <taxon>Metazoa</taxon>
        <taxon>Spiralia</taxon>
        <taxon>Lophotrochozoa</taxon>
        <taxon>Mollusca</taxon>
        <taxon>Gastropoda</taxon>
        <taxon>Caenogastropoda</taxon>
        <taxon>Architaenioglossa</taxon>
        <taxon>Ampullarioidea</taxon>
        <taxon>Ampullariidae</taxon>
        <taxon>Pomacea</taxon>
    </lineage>
</organism>
<gene>
    <name evidence="1" type="ORF">C0Q70_20057</name>
</gene>
<dbReference type="STRING" id="400727.A0A2T7NEG9"/>
<dbReference type="PANTHER" id="PTHR11977:SF57">
    <property type="entry name" value="VILLIN-LIKE PROTEIN QUAIL"/>
    <property type="match status" value="1"/>
</dbReference>
<dbReference type="OrthoDB" id="6375767at2759"/>
<proteinExistence type="predicted"/>
<dbReference type="PRINTS" id="PR00597">
    <property type="entry name" value="GELSOLIN"/>
</dbReference>
<dbReference type="SMART" id="SM00262">
    <property type="entry name" value="GEL"/>
    <property type="match status" value="2"/>
</dbReference>
<name>A0A2T7NEG9_POMCA</name>
<sequence length="722" mass="83126">MVLKVNEDRTCSINVWQGRKATRTDTIEKMSRELDEHIHKAAIFTREMQGHETDFFLRNFPEGVVYVDIKGKGKMNKTAKKLYIIKGRKYAVASMGEINPDELDPSSVILLDGYPRMYLWMGQRTDTVTRVKAIQLTKRLRACQRNGRAHIVVIDDNDTENNATFLKKLQNTKKFHSSLSDRGLQDGSSTTSSNVINLHRVTGQRVLYDMPFATSVPLHQRFLVSTESFLLDRGPCLPLFIWVGAKAQEQDYFDAITRARKFAEHLSYPAWLPLCRVMEAREPVCFKYFFRTWKELLMTKPFASHRYSIASIEHGQFSQWEPGAVPSSATHKASEDDLELTTDGSTEMFRVDHATLATLATQCREPGVFNSSDCYVILHRPSSDPQLNSNFTIFYWLLEIQGDGVDVQMYCVREWAESGMRVHQFTGGLVREFAKNMLAFLDSSRMYTYEAITEGGEADDFWGIIGPQQPYPEEFIDVVVGSLSIFLSSLDFLPYSDAWTVDIQRDMRRETQESDTEKLTNRRTEVEFDRFNEALHIVQVLPRRTARLSCCNRRLNGTLQLEEIDSFTQEDLCESEIFILDTFDQDYLDCDPAQRNSSEVQLWIVMQGKEPKIFYQHFPFWDRDGYTGQDVYQLTRKALRQENARIKIFCQKFLLFVQEKRDSSTDDEDMTSDACTPVQSANRVRHNVLRAFGSSRGRATQKLAPGRRSSSLNGCFRSIHTA</sequence>
<dbReference type="PANTHER" id="PTHR11977">
    <property type="entry name" value="VILLIN"/>
    <property type="match status" value="1"/>
</dbReference>
<protein>
    <recommendedName>
        <fullName evidence="3">Gelsolin-like domain-containing protein</fullName>
    </recommendedName>
</protein>
<evidence type="ECO:0000313" key="1">
    <source>
        <dbReference type="EMBL" id="PVD19567.1"/>
    </source>
</evidence>
<keyword evidence="2" id="KW-1185">Reference proteome</keyword>